<dbReference type="Proteomes" id="UP000001055">
    <property type="component" value="Unassembled WGS sequence"/>
</dbReference>
<dbReference type="eggNOG" id="ENOG502SKUZ">
    <property type="taxonomic scope" value="Eukaryota"/>
</dbReference>
<proteinExistence type="predicted"/>
<organism evidence="4 5">
    <name type="scientific">Phaeosphaeria nodorum (strain SN15 / ATCC MYA-4574 / FGSC 10173)</name>
    <name type="common">Glume blotch fungus</name>
    <name type="synonym">Parastagonospora nodorum</name>
    <dbReference type="NCBI Taxonomy" id="321614"/>
    <lineage>
        <taxon>Eukaryota</taxon>
        <taxon>Fungi</taxon>
        <taxon>Dikarya</taxon>
        <taxon>Ascomycota</taxon>
        <taxon>Pezizomycotina</taxon>
        <taxon>Dothideomycetes</taxon>
        <taxon>Pleosporomycetidae</taxon>
        <taxon>Pleosporales</taxon>
        <taxon>Pleosporineae</taxon>
        <taxon>Phaeosphaeriaceae</taxon>
        <taxon>Parastagonospora</taxon>
    </lineage>
</organism>
<dbReference type="Gene3D" id="2.60.120.200">
    <property type="match status" value="1"/>
</dbReference>
<feature type="domain" description="GH16" evidence="3">
    <location>
        <begin position="183"/>
        <end position="436"/>
    </location>
</feature>
<evidence type="ECO:0000259" key="3">
    <source>
        <dbReference type="PROSITE" id="PS51762"/>
    </source>
</evidence>
<reference evidence="5" key="1">
    <citation type="journal article" date="2007" name="Plant Cell">
        <title>Dothideomycete-plant interactions illuminated by genome sequencing and EST analysis of the wheat pathogen Stagonospora nodorum.</title>
        <authorList>
            <person name="Hane J.K."/>
            <person name="Lowe R.G."/>
            <person name="Solomon P.S."/>
            <person name="Tan K.C."/>
            <person name="Schoch C.L."/>
            <person name="Spatafora J.W."/>
            <person name="Crous P.W."/>
            <person name="Kodira C."/>
            <person name="Birren B.W."/>
            <person name="Galagan J.E."/>
            <person name="Torriani S.F."/>
            <person name="McDonald B.A."/>
            <person name="Oliver R.P."/>
        </authorList>
    </citation>
    <scope>NUCLEOTIDE SEQUENCE [LARGE SCALE GENOMIC DNA]</scope>
    <source>
        <strain evidence="5">SN15 / ATCC MYA-4574 / FGSC 10173</strain>
    </source>
</reference>
<protein>
    <recommendedName>
        <fullName evidence="3">GH16 domain-containing protein</fullName>
    </recommendedName>
</protein>
<dbReference type="AlphaFoldDB" id="Q0V3K7"/>
<dbReference type="InterPro" id="IPR000757">
    <property type="entry name" value="Beta-glucanase-like"/>
</dbReference>
<dbReference type="HOGENOM" id="CLU_054797_0_0_1"/>
<keyword evidence="2" id="KW-0812">Transmembrane</keyword>
<gene>
    <name evidence="4" type="ORF">SNOG_01407</name>
</gene>
<sequence>MAWIQLFGALRLFAWACCCGYVIPWAMLNAASSRRLRSSTINPHPTMSTFDKLFAKGKAKVKEFTDSRPSHQQGQPGQGYPGQQPTQGYPPPGQPQYSGAQYPPQQYPPNQYQQGPPPGQQWGAPQQQWGQPPAQQQWGPPPPQQQSYGPPPVPQASKPQSPHPQAQGPPPVPQNRPGSAQPPPPQNIPPPQGERVYWKPSFDRATPVSHNFRHEIGDHGWGNNEKQMYTDNPANSFHHDNRLIVRGLVEGGSYTSARLTTNQTLQRPRGYLTATILAPVAEGIWPAYWLLPKDPFQWPNDGEVDIFESWNGDCVNHSCLHWGQYNGEDHDKHRVAETPLHDMPRQPHTFGFAWIEEDGIPNWRGRMIWYIDGRPVMKGNIPLGTRRMEEYRILINIAMGGNVCQGKLPKDGYYDMVVSDLKMCEEPQGGWHLFEQAWNSTPEGKTM</sequence>
<dbReference type="PANTHER" id="PTHR10963:SF53">
    <property type="entry name" value="GH16 DOMAIN-CONTAINING PROTEIN"/>
    <property type="match status" value="1"/>
</dbReference>
<dbReference type="PROSITE" id="PS51762">
    <property type="entry name" value="GH16_2"/>
    <property type="match status" value="1"/>
</dbReference>
<evidence type="ECO:0000256" key="2">
    <source>
        <dbReference type="SAM" id="Phobius"/>
    </source>
</evidence>
<dbReference type="VEuPathDB" id="FungiDB:JI435_014070"/>
<feature type="region of interest" description="Disordered" evidence="1">
    <location>
        <begin position="60"/>
        <end position="198"/>
    </location>
</feature>
<feature type="compositionally biased region" description="Low complexity" evidence="1">
    <location>
        <begin position="95"/>
        <end position="138"/>
    </location>
</feature>
<evidence type="ECO:0000313" key="5">
    <source>
        <dbReference type="Proteomes" id="UP000001055"/>
    </source>
</evidence>
<keyword evidence="2" id="KW-0472">Membrane</keyword>
<dbReference type="GeneID" id="5968892"/>
<evidence type="ECO:0000256" key="1">
    <source>
        <dbReference type="SAM" id="MobiDB-lite"/>
    </source>
</evidence>
<feature type="transmembrane region" description="Helical" evidence="2">
    <location>
        <begin position="12"/>
        <end position="31"/>
    </location>
</feature>
<dbReference type="PANTHER" id="PTHR10963">
    <property type="entry name" value="GLYCOSYL HYDROLASE-RELATED"/>
    <property type="match status" value="1"/>
</dbReference>
<dbReference type="CDD" id="cd08023">
    <property type="entry name" value="GH16_laminarinase_like"/>
    <property type="match status" value="1"/>
</dbReference>
<dbReference type="Pfam" id="PF26113">
    <property type="entry name" value="GH16_XgeA"/>
    <property type="match status" value="1"/>
</dbReference>
<dbReference type="STRING" id="321614.Q0V3K7"/>
<dbReference type="InterPro" id="IPR013320">
    <property type="entry name" value="ConA-like_dom_sf"/>
</dbReference>
<dbReference type="SUPFAM" id="SSF49899">
    <property type="entry name" value="Concanavalin A-like lectins/glucanases"/>
    <property type="match status" value="1"/>
</dbReference>
<feature type="compositionally biased region" description="Basic and acidic residues" evidence="1">
    <location>
        <begin position="60"/>
        <end position="69"/>
    </location>
</feature>
<dbReference type="OMA" id="TCLHWGH"/>
<dbReference type="InterPro" id="IPR050546">
    <property type="entry name" value="Glycosyl_Hydrlase_16"/>
</dbReference>
<dbReference type="EMBL" id="CH445326">
    <property type="protein sequence ID" value="EAT91056.1"/>
    <property type="molecule type" value="Genomic_DNA"/>
</dbReference>
<dbReference type="InParanoid" id="Q0V3K7"/>
<dbReference type="GO" id="GO:0004553">
    <property type="term" value="F:hydrolase activity, hydrolyzing O-glycosyl compounds"/>
    <property type="evidence" value="ECO:0007669"/>
    <property type="project" value="InterPro"/>
</dbReference>
<name>Q0V3K7_PHANO</name>
<feature type="compositionally biased region" description="Pro residues" evidence="1">
    <location>
        <begin position="167"/>
        <end position="192"/>
    </location>
</feature>
<dbReference type="RefSeq" id="XP_001792047.1">
    <property type="nucleotide sequence ID" value="XM_001791995.1"/>
</dbReference>
<dbReference type="GO" id="GO:0005975">
    <property type="term" value="P:carbohydrate metabolic process"/>
    <property type="evidence" value="ECO:0007669"/>
    <property type="project" value="InterPro"/>
</dbReference>
<feature type="compositionally biased region" description="Pro residues" evidence="1">
    <location>
        <begin position="139"/>
        <end position="154"/>
    </location>
</feature>
<dbReference type="KEGG" id="pno:SNOG_01407"/>
<evidence type="ECO:0000313" key="4">
    <source>
        <dbReference type="EMBL" id="EAT91056.1"/>
    </source>
</evidence>
<accession>Q0V3K7</accession>
<dbReference type="GO" id="GO:0005576">
    <property type="term" value="C:extracellular region"/>
    <property type="evidence" value="ECO:0000318"/>
    <property type="project" value="GO_Central"/>
</dbReference>
<keyword evidence="2" id="KW-1133">Transmembrane helix</keyword>